<comment type="caution">
    <text evidence="2">The sequence shown here is derived from an EMBL/GenBank/DDBJ whole genome shotgun (WGS) entry which is preliminary data.</text>
</comment>
<dbReference type="RefSeq" id="WP_123420380.1">
    <property type="nucleotide sequence ID" value="NZ_RJUL01000001.1"/>
</dbReference>
<keyword evidence="3" id="KW-1185">Reference proteome</keyword>
<gene>
    <name evidence="2" type="ORF">EDC28_101214</name>
</gene>
<dbReference type="STRING" id="584787.GCA_001247655_01808"/>
<evidence type="ECO:0000313" key="3">
    <source>
        <dbReference type="Proteomes" id="UP000268033"/>
    </source>
</evidence>
<organism evidence="2 3">
    <name type="scientific">Gallaecimonas pentaromativorans</name>
    <dbReference type="NCBI Taxonomy" id="584787"/>
    <lineage>
        <taxon>Bacteria</taxon>
        <taxon>Pseudomonadati</taxon>
        <taxon>Pseudomonadota</taxon>
        <taxon>Gammaproteobacteria</taxon>
        <taxon>Enterobacterales</taxon>
        <taxon>Gallaecimonadaceae</taxon>
        <taxon>Gallaecimonas</taxon>
    </lineage>
</organism>
<evidence type="ECO:0000256" key="1">
    <source>
        <dbReference type="SAM" id="SignalP"/>
    </source>
</evidence>
<reference evidence="2 3" key="1">
    <citation type="submission" date="2018-11" db="EMBL/GenBank/DDBJ databases">
        <title>Genomic Encyclopedia of Type Strains, Phase IV (KMG-IV): sequencing the most valuable type-strain genomes for metagenomic binning, comparative biology and taxonomic classification.</title>
        <authorList>
            <person name="Goeker M."/>
        </authorList>
    </citation>
    <scope>NUCLEOTIDE SEQUENCE [LARGE SCALE GENOMIC DNA]</scope>
    <source>
        <strain evidence="2 3">DSM 21945</strain>
    </source>
</reference>
<dbReference type="EMBL" id="RJUL01000001">
    <property type="protein sequence ID" value="ROQ30528.1"/>
    <property type="molecule type" value="Genomic_DNA"/>
</dbReference>
<dbReference type="Proteomes" id="UP000268033">
    <property type="component" value="Unassembled WGS sequence"/>
</dbReference>
<proteinExistence type="predicted"/>
<feature type="chain" id="PRO_5018293570" evidence="1">
    <location>
        <begin position="21"/>
        <end position="246"/>
    </location>
</feature>
<protein>
    <submittedName>
        <fullName evidence="2">Outer membrane protein</fullName>
    </submittedName>
</protein>
<feature type="signal peptide" evidence="1">
    <location>
        <begin position="1"/>
        <end position="20"/>
    </location>
</feature>
<evidence type="ECO:0000313" key="2">
    <source>
        <dbReference type="EMBL" id="ROQ30528.1"/>
    </source>
</evidence>
<sequence length="246" mass="26490">MKSSVALACLALAAALPARADIIGVYAGGGYWHNHLSGDLLATDTSANNELGLDNANLGQWYINIEHPLPLLPNLRVAYSDISAQGQGTLDSGIVFDDKTFSGQVSSDFAVKMTDATFYYQLWDTGGDLDLGITARKLDGEVRLQSASQQGSARLNDWVPMLYGKARVDLPLTGLYAGVQGNGLAYSGNRLLDYSAFVGYDFDIPGPVDVGVELGYRRLELKLADIGDFESDLRLSGPFANLTMHF</sequence>
<dbReference type="AlphaFoldDB" id="A0A3N1PR99"/>
<accession>A0A3N1PR99</accession>
<dbReference type="InterPro" id="IPR026387">
    <property type="entry name" value="OMP_w_GlyGly"/>
</dbReference>
<keyword evidence="1" id="KW-0732">Signal</keyword>
<dbReference type="NCBIfam" id="TIGR04219">
    <property type="entry name" value="OMP_w_GlyGly"/>
    <property type="match status" value="1"/>
</dbReference>
<name>A0A3N1PR99_9GAMM</name>